<dbReference type="Pfam" id="PF08100">
    <property type="entry name" value="Dimerisation"/>
    <property type="match status" value="1"/>
</dbReference>
<dbReference type="OrthoDB" id="3804952at2"/>
<dbReference type="InterPro" id="IPR016461">
    <property type="entry name" value="COMT-like"/>
</dbReference>
<reference evidence="7 8" key="1">
    <citation type="submission" date="2017-04" db="EMBL/GenBank/DDBJ databases">
        <title>Complete Genome Sequence of Streptomyces gilvosporeus F607, a Capable Producer of Natamycin.</title>
        <authorList>
            <person name="Zong G."/>
            <person name="Zhong C."/>
            <person name="Fu J."/>
            <person name="Qin R."/>
            <person name="Cao G."/>
        </authorList>
    </citation>
    <scope>NUCLEOTIDE SEQUENCE [LARGE SCALE GENOMIC DNA]</scope>
    <source>
        <strain evidence="7 8">F607</strain>
    </source>
</reference>
<dbReference type="SUPFAM" id="SSF46785">
    <property type="entry name" value="Winged helix' DNA-binding domain"/>
    <property type="match status" value="1"/>
</dbReference>
<evidence type="ECO:0000256" key="3">
    <source>
        <dbReference type="ARBA" id="ARBA00022691"/>
    </source>
</evidence>
<evidence type="ECO:0000256" key="4">
    <source>
        <dbReference type="PIRSR" id="PIRSR005739-1"/>
    </source>
</evidence>
<dbReference type="PANTHER" id="PTHR43712:SF2">
    <property type="entry name" value="O-METHYLTRANSFERASE CICE"/>
    <property type="match status" value="1"/>
</dbReference>
<dbReference type="InterPro" id="IPR029063">
    <property type="entry name" value="SAM-dependent_MTases_sf"/>
</dbReference>
<feature type="domain" description="O-methyltransferase dimerisation" evidence="6">
    <location>
        <begin position="18"/>
        <end position="86"/>
    </location>
</feature>
<feature type="active site" description="Proton acceptor" evidence="4">
    <location>
        <position position="242"/>
    </location>
</feature>
<evidence type="ECO:0000259" key="5">
    <source>
        <dbReference type="Pfam" id="PF00891"/>
    </source>
</evidence>
<dbReference type="STRING" id="553510.B1H19_08900"/>
<feature type="domain" description="O-methyltransferase C-terminal" evidence="5">
    <location>
        <begin position="107"/>
        <end position="311"/>
    </location>
</feature>
<dbReference type="GO" id="GO:0008171">
    <property type="term" value="F:O-methyltransferase activity"/>
    <property type="evidence" value="ECO:0007669"/>
    <property type="project" value="InterPro"/>
</dbReference>
<evidence type="ECO:0000256" key="1">
    <source>
        <dbReference type="ARBA" id="ARBA00022603"/>
    </source>
</evidence>
<dbReference type="InterPro" id="IPR001077">
    <property type="entry name" value="COMT_C"/>
</dbReference>
<keyword evidence="3" id="KW-0949">S-adenosyl-L-methionine</keyword>
<dbReference type="AlphaFoldDB" id="A0A1V0TMX4"/>
<dbReference type="CDD" id="cd02440">
    <property type="entry name" value="AdoMet_MTases"/>
    <property type="match status" value="1"/>
</dbReference>
<gene>
    <name evidence="7" type="ORF">B1H19_08900</name>
</gene>
<accession>A0A1V0TMX4</accession>
<dbReference type="PIRSF" id="PIRSF005739">
    <property type="entry name" value="O-mtase"/>
    <property type="match status" value="1"/>
</dbReference>
<keyword evidence="2" id="KW-0808">Transferase</keyword>
<sequence>MNTLDEERRRLTEMFDIAPSRVLYAVSVLGVADRVPPGGSTVERIAAAVGTDAQRLGRLVRAAETLGIFRVDAAGTVRLTPAGTLLRSDQPGSLRAEFSDNALFTAWGPFAETVRGGAPSYDLANGTSIFAGMSGDPGALVTFHAHMRMRAQQLYRSLLPFLLRRCAEDVVDLAGGTGGLSELLLEGDAAVRVTLTDLPEVIALVPPDMLRRHGDRFSAEPGDMRAGIPRGYGTYLLGSVLHDWADDEAAEILRCCADGMVPGSELILLERVLAESGPDPRRMGDMWMMAMTGGRERTRQEWAELAGSAGLTLRHVHHGAGEISAVVLGRSG</sequence>
<keyword evidence="1" id="KW-0489">Methyltransferase</keyword>
<protein>
    <submittedName>
        <fullName evidence="7">Uncharacterized protein</fullName>
    </submittedName>
</protein>
<dbReference type="PROSITE" id="PS51683">
    <property type="entry name" value="SAM_OMT_II"/>
    <property type="match status" value="1"/>
</dbReference>
<name>A0A1V0TMX4_9ACTN</name>
<keyword evidence="8" id="KW-1185">Reference proteome</keyword>
<evidence type="ECO:0000313" key="7">
    <source>
        <dbReference type="EMBL" id="ARF54299.1"/>
    </source>
</evidence>
<evidence type="ECO:0000313" key="8">
    <source>
        <dbReference type="Proteomes" id="UP000192726"/>
    </source>
</evidence>
<dbReference type="Proteomes" id="UP000192726">
    <property type="component" value="Chromosome"/>
</dbReference>
<dbReference type="SUPFAM" id="SSF53335">
    <property type="entry name" value="S-adenosyl-L-methionine-dependent methyltransferases"/>
    <property type="match status" value="1"/>
</dbReference>
<evidence type="ECO:0000256" key="2">
    <source>
        <dbReference type="ARBA" id="ARBA00022679"/>
    </source>
</evidence>
<dbReference type="GO" id="GO:0032259">
    <property type="term" value="P:methylation"/>
    <property type="evidence" value="ECO:0007669"/>
    <property type="project" value="UniProtKB-KW"/>
</dbReference>
<dbReference type="PANTHER" id="PTHR43712">
    <property type="entry name" value="PUTATIVE (AFU_ORTHOLOGUE AFUA_4G14580)-RELATED"/>
    <property type="match status" value="1"/>
</dbReference>
<dbReference type="RefSeq" id="WP_083104080.1">
    <property type="nucleotide sequence ID" value="NZ_CP020569.1"/>
</dbReference>
<dbReference type="Gene3D" id="1.10.10.10">
    <property type="entry name" value="Winged helix-like DNA-binding domain superfamily/Winged helix DNA-binding domain"/>
    <property type="match status" value="1"/>
</dbReference>
<dbReference type="KEGG" id="sgv:B1H19_08900"/>
<dbReference type="InterPro" id="IPR036390">
    <property type="entry name" value="WH_DNA-bd_sf"/>
</dbReference>
<dbReference type="Pfam" id="PF00891">
    <property type="entry name" value="Methyltransf_2"/>
    <property type="match status" value="1"/>
</dbReference>
<proteinExistence type="predicted"/>
<dbReference type="EMBL" id="CP020569">
    <property type="protein sequence ID" value="ARF54299.1"/>
    <property type="molecule type" value="Genomic_DNA"/>
</dbReference>
<dbReference type="InterPro" id="IPR036388">
    <property type="entry name" value="WH-like_DNA-bd_sf"/>
</dbReference>
<evidence type="ECO:0000259" key="6">
    <source>
        <dbReference type="Pfam" id="PF08100"/>
    </source>
</evidence>
<organism evidence="7 8">
    <name type="scientific">Streptomyces gilvosporeus</name>
    <dbReference type="NCBI Taxonomy" id="553510"/>
    <lineage>
        <taxon>Bacteria</taxon>
        <taxon>Bacillati</taxon>
        <taxon>Actinomycetota</taxon>
        <taxon>Actinomycetes</taxon>
        <taxon>Kitasatosporales</taxon>
        <taxon>Streptomycetaceae</taxon>
        <taxon>Streptomyces</taxon>
    </lineage>
</organism>
<dbReference type="InterPro" id="IPR012967">
    <property type="entry name" value="COMT_dimerisation"/>
</dbReference>
<dbReference type="Gene3D" id="3.40.50.150">
    <property type="entry name" value="Vaccinia Virus protein VP39"/>
    <property type="match status" value="1"/>
</dbReference>